<evidence type="ECO:0000259" key="2">
    <source>
        <dbReference type="Pfam" id="PF13462"/>
    </source>
</evidence>
<dbReference type="CDD" id="cd02972">
    <property type="entry name" value="DsbA_family"/>
    <property type="match status" value="1"/>
</dbReference>
<dbReference type="InterPro" id="IPR036249">
    <property type="entry name" value="Thioredoxin-like_sf"/>
</dbReference>
<dbReference type="Proteomes" id="UP000474967">
    <property type="component" value="Unassembled WGS sequence"/>
</dbReference>
<keyword evidence="1" id="KW-0732">Signal</keyword>
<name>A0A6L9XZ86_9MICO</name>
<dbReference type="SUPFAM" id="SSF52833">
    <property type="entry name" value="Thioredoxin-like"/>
    <property type="match status" value="1"/>
</dbReference>
<evidence type="ECO:0000313" key="3">
    <source>
        <dbReference type="EMBL" id="NEN06298.1"/>
    </source>
</evidence>
<dbReference type="Gene3D" id="3.40.30.10">
    <property type="entry name" value="Glutaredoxin"/>
    <property type="match status" value="1"/>
</dbReference>
<dbReference type="Pfam" id="PF13462">
    <property type="entry name" value="Thioredoxin_4"/>
    <property type="match status" value="1"/>
</dbReference>
<evidence type="ECO:0000313" key="4">
    <source>
        <dbReference type="Proteomes" id="UP000474967"/>
    </source>
</evidence>
<gene>
    <name evidence="3" type="ORF">G3T36_10460</name>
</gene>
<comment type="caution">
    <text evidence="3">The sequence shown here is derived from an EMBL/GenBank/DDBJ whole genome shotgun (WGS) entry which is preliminary data.</text>
</comment>
<dbReference type="RefSeq" id="WP_163289726.1">
    <property type="nucleotide sequence ID" value="NZ_JAAGWY010000002.1"/>
</dbReference>
<protein>
    <submittedName>
        <fullName evidence="3">DsbA family protein</fullName>
    </submittedName>
</protein>
<feature type="domain" description="Thioredoxin-like fold" evidence="2">
    <location>
        <begin position="66"/>
        <end position="233"/>
    </location>
</feature>
<feature type="chain" id="PRO_5038721718" evidence="1">
    <location>
        <begin position="31"/>
        <end position="236"/>
    </location>
</feature>
<reference evidence="3 4" key="1">
    <citation type="journal article" date="2014" name="J. Microbiol.">
        <title>Diaminobutyricibacter tongyongensis gen. nov., sp. nov. and Homoserinibacter gongjuensis gen. nov., sp. nov. belong to the family Microbacteriaceae.</title>
        <authorList>
            <person name="Kim S.J."/>
            <person name="Ahn J.H."/>
            <person name="Weon H.Y."/>
            <person name="Hamada M."/>
            <person name="Suzuki K."/>
            <person name="Kwon S.W."/>
        </authorList>
    </citation>
    <scope>NUCLEOTIDE SEQUENCE [LARGE SCALE GENOMIC DNA]</scope>
    <source>
        <strain evidence="3 4">NBRC 108724</strain>
    </source>
</reference>
<keyword evidence="4" id="KW-1185">Reference proteome</keyword>
<evidence type="ECO:0000256" key="1">
    <source>
        <dbReference type="SAM" id="SignalP"/>
    </source>
</evidence>
<feature type="signal peptide" evidence="1">
    <location>
        <begin position="1"/>
        <end position="30"/>
    </location>
</feature>
<accession>A0A6L9XZ86</accession>
<dbReference type="InterPro" id="IPR012336">
    <property type="entry name" value="Thioredoxin-like_fold"/>
</dbReference>
<dbReference type="AlphaFoldDB" id="A0A6L9XZ86"/>
<proteinExistence type="predicted"/>
<dbReference type="EMBL" id="JAAGWY010000002">
    <property type="protein sequence ID" value="NEN06298.1"/>
    <property type="molecule type" value="Genomic_DNA"/>
</dbReference>
<organism evidence="3 4">
    <name type="scientific">Leifsonia tongyongensis</name>
    <dbReference type="NCBI Taxonomy" id="1268043"/>
    <lineage>
        <taxon>Bacteria</taxon>
        <taxon>Bacillati</taxon>
        <taxon>Actinomycetota</taxon>
        <taxon>Actinomycetes</taxon>
        <taxon>Micrococcales</taxon>
        <taxon>Microbacteriaceae</taxon>
        <taxon>Leifsonia</taxon>
    </lineage>
</organism>
<sequence>MARRRNTLIRALTTAGALVLAAAISIGVGACSSAATIPTPTVSVPTGTSGAVHFDDGFIQVGSGAKTVDVYFDPMCPYCQEFDLTNGATLAGAVADGTATVRLHPLMFLDPSSSGTQYSSRASAALTCVAESTPDATLDYLTALYKNQPKEGSDGLPDKKLVSMATALGVPDISSCLATGANQAWAQSITQHALAGPIKNADITQIKGTPTVLVNGISYGGSITDEKAFAKFLDSH</sequence>
<dbReference type="PROSITE" id="PS51257">
    <property type="entry name" value="PROKAR_LIPOPROTEIN"/>
    <property type="match status" value="1"/>
</dbReference>